<reference evidence="1 2" key="1">
    <citation type="submission" date="2018-06" db="EMBL/GenBank/DDBJ databases">
        <title>Comparative genomics reveals the genomic features of Rhizophagus irregularis, R. cerebriforme, R. diaphanum and Gigaspora rosea, and their symbiotic lifestyle signature.</title>
        <authorList>
            <person name="Morin E."/>
            <person name="San Clemente H."/>
            <person name="Chen E.C.H."/>
            <person name="De La Providencia I."/>
            <person name="Hainaut M."/>
            <person name="Kuo A."/>
            <person name="Kohler A."/>
            <person name="Murat C."/>
            <person name="Tang N."/>
            <person name="Roy S."/>
            <person name="Loubradou J."/>
            <person name="Henrissat B."/>
            <person name="Grigoriev I.V."/>
            <person name="Corradi N."/>
            <person name="Roux C."/>
            <person name="Martin F.M."/>
        </authorList>
    </citation>
    <scope>NUCLEOTIDE SEQUENCE [LARGE SCALE GENOMIC DNA]</scope>
    <source>
        <strain evidence="1 2">DAOM 227022</strain>
    </source>
</reference>
<feature type="non-terminal residue" evidence="1">
    <location>
        <position position="140"/>
    </location>
</feature>
<evidence type="ECO:0000313" key="2">
    <source>
        <dbReference type="Proteomes" id="UP000265703"/>
    </source>
</evidence>
<evidence type="ECO:0008006" key="3">
    <source>
        <dbReference type="Google" id="ProtNLM"/>
    </source>
</evidence>
<dbReference type="STRING" id="658196.A0A397S2A4"/>
<evidence type="ECO:0000313" key="1">
    <source>
        <dbReference type="EMBL" id="RIA80530.1"/>
    </source>
</evidence>
<dbReference type="Proteomes" id="UP000265703">
    <property type="component" value="Unassembled WGS sequence"/>
</dbReference>
<keyword evidence="2" id="KW-1185">Reference proteome</keyword>
<dbReference type="AlphaFoldDB" id="A0A397S2A4"/>
<protein>
    <recommendedName>
        <fullName evidence="3">CBM20 domain-containing protein</fullName>
    </recommendedName>
</protein>
<name>A0A397S2A4_9GLOM</name>
<organism evidence="1 2">
    <name type="scientific">Glomus cerebriforme</name>
    <dbReference type="NCBI Taxonomy" id="658196"/>
    <lineage>
        <taxon>Eukaryota</taxon>
        <taxon>Fungi</taxon>
        <taxon>Fungi incertae sedis</taxon>
        <taxon>Mucoromycota</taxon>
        <taxon>Glomeromycotina</taxon>
        <taxon>Glomeromycetes</taxon>
        <taxon>Glomerales</taxon>
        <taxon>Glomeraceae</taxon>
        <taxon>Glomus</taxon>
    </lineage>
</organism>
<accession>A0A397S2A4</accession>
<dbReference type="OrthoDB" id="2416794at2759"/>
<dbReference type="EMBL" id="QKYT01000949">
    <property type="protein sequence ID" value="RIA80530.1"/>
    <property type="molecule type" value="Genomic_DNA"/>
</dbReference>
<sequence>MEKNIFTFHIHLPEGIERVGQPIILGNIKELGFWENPIVKLHQPFLENSTYWRSEKISISLSNFFENDDIKYRFAIQVPNKREKIIFEGNDDKDNRILDIERENQFAIWKDNVITLNNIQDYAFVDFIFNSITSYNLRDK</sequence>
<gene>
    <name evidence="1" type="ORF">C1645_838538</name>
</gene>
<comment type="caution">
    <text evidence="1">The sequence shown here is derived from an EMBL/GenBank/DDBJ whole genome shotgun (WGS) entry which is preliminary data.</text>
</comment>
<proteinExistence type="predicted"/>